<keyword evidence="2" id="KW-0472">Membrane</keyword>
<sequence length="107" mass="11357">MSSDGRSNANAMTGGGIVLMVLVFGLGAPLVLYLLIDAETWDPTVVDRETAEHEAKARGGLSPNGSKIRSAATTAGDESDRSSSSENADDDRLEYGSWGLEPDRDER</sequence>
<dbReference type="EMBL" id="VTAW01000011">
    <property type="protein sequence ID" value="TYT62074.1"/>
    <property type="molecule type" value="Genomic_DNA"/>
</dbReference>
<gene>
    <name evidence="3" type="ORF">FYC77_10250</name>
</gene>
<keyword evidence="2" id="KW-0812">Transmembrane</keyword>
<evidence type="ECO:0000313" key="4">
    <source>
        <dbReference type="Proteomes" id="UP000324104"/>
    </source>
</evidence>
<evidence type="ECO:0000256" key="1">
    <source>
        <dbReference type="SAM" id="MobiDB-lite"/>
    </source>
</evidence>
<dbReference type="Pfam" id="PF26467">
    <property type="entry name" value="DUF8143"/>
    <property type="match status" value="1"/>
</dbReference>
<comment type="caution">
    <text evidence="3">The sequence shown here is derived from an EMBL/GenBank/DDBJ whole genome shotgun (WGS) entry which is preliminary data.</text>
</comment>
<proteinExistence type="predicted"/>
<feature type="compositionally biased region" description="Polar residues" evidence="1">
    <location>
        <begin position="63"/>
        <end position="73"/>
    </location>
</feature>
<feature type="region of interest" description="Disordered" evidence="1">
    <location>
        <begin position="48"/>
        <end position="107"/>
    </location>
</feature>
<keyword evidence="2" id="KW-1133">Transmembrane helix</keyword>
<dbReference type="Proteomes" id="UP000324104">
    <property type="component" value="Unassembled WGS sequence"/>
</dbReference>
<keyword evidence="4" id="KW-1185">Reference proteome</keyword>
<evidence type="ECO:0000256" key="2">
    <source>
        <dbReference type="SAM" id="Phobius"/>
    </source>
</evidence>
<dbReference type="AlphaFoldDB" id="A0A5D5ALX4"/>
<reference evidence="3 4" key="1">
    <citation type="submission" date="2019-08" db="EMBL/GenBank/DDBJ databases">
        <title>Archaea genome.</title>
        <authorList>
            <person name="Kajale S."/>
            <person name="Shouche Y."/>
            <person name="Deshpande N."/>
            <person name="Sharma A."/>
        </authorList>
    </citation>
    <scope>NUCLEOTIDE SEQUENCE [LARGE SCALE GENOMIC DNA]</scope>
    <source>
        <strain evidence="3 4">ESP3B_9</strain>
    </source>
</reference>
<organism evidence="3 4">
    <name type="scientific">Natrialba swarupiae</name>
    <dbReference type="NCBI Taxonomy" id="2448032"/>
    <lineage>
        <taxon>Archaea</taxon>
        <taxon>Methanobacteriati</taxon>
        <taxon>Methanobacteriota</taxon>
        <taxon>Stenosarchaea group</taxon>
        <taxon>Halobacteria</taxon>
        <taxon>Halobacteriales</taxon>
        <taxon>Natrialbaceae</taxon>
        <taxon>Natrialba</taxon>
    </lineage>
</organism>
<name>A0A5D5ALX4_9EURY</name>
<feature type="compositionally biased region" description="Basic and acidic residues" evidence="1">
    <location>
        <begin position="48"/>
        <end position="57"/>
    </location>
</feature>
<evidence type="ECO:0000313" key="3">
    <source>
        <dbReference type="EMBL" id="TYT62074.1"/>
    </source>
</evidence>
<protein>
    <submittedName>
        <fullName evidence="3">Uncharacterized protein</fullName>
    </submittedName>
</protein>
<accession>A0A5D5ALX4</accession>
<feature type="transmembrane region" description="Helical" evidence="2">
    <location>
        <begin position="12"/>
        <end position="36"/>
    </location>
</feature>
<dbReference type="InterPro" id="IPR058456">
    <property type="entry name" value="DUF8143"/>
</dbReference>
<dbReference type="RefSeq" id="WP_149081411.1">
    <property type="nucleotide sequence ID" value="NZ_VTAW01000011.1"/>
</dbReference>